<dbReference type="RefSeq" id="WP_011612741.1">
    <property type="nucleotide sequence ID" value="NC_008312.1"/>
</dbReference>
<dbReference type="SUPFAM" id="SSF53613">
    <property type="entry name" value="Ribokinase-like"/>
    <property type="match status" value="1"/>
</dbReference>
<dbReference type="STRING" id="203124.Tery_3284"/>
<organism evidence="6">
    <name type="scientific">Trichodesmium erythraeum (strain IMS101)</name>
    <dbReference type="NCBI Taxonomy" id="203124"/>
    <lineage>
        <taxon>Bacteria</taxon>
        <taxon>Bacillati</taxon>
        <taxon>Cyanobacteriota</taxon>
        <taxon>Cyanophyceae</taxon>
        <taxon>Oscillatoriophycideae</taxon>
        <taxon>Oscillatoriales</taxon>
        <taxon>Microcoleaceae</taxon>
        <taxon>Trichodesmium</taxon>
    </lineage>
</organism>
<sequence length="336" mass="36266">MTAVNTQKLDVYGVGNALVDILALVEEDFITKFSLQKSGMTLMDAQKQGGILAGLKDISLKKRSGGSAANSMIALAQSGGTGIFVAKVASDPNGELYRQDMLNFKMDFNVPPAPTADNPTGTCVVLTTPDAERTMCTNLGVSVNLSVSDIDVEQIKRCKYSYVEGYLWTGDSTKEACKQAMQYSKDEKVKVCFTFSDQFLVDMFADEFRSLLLDYCDVLFCNADEARSFCKKDSLDDSAKSIGELVETAFITNGKEGCLVVKDKQITSVPGFNATAIDTVGAGDAFAGGVLYGLTHGYEPTQAARWGNYLASNVVQIQGPRLEGSWADKVQQIINA</sequence>
<keyword evidence="2 4" id="KW-0808">Transferase</keyword>
<evidence type="ECO:0000256" key="1">
    <source>
        <dbReference type="ARBA" id="ARBA00010688"/>
    </source>
</evidence>
<protein>
    <submittedName>
        <fullName evidence="6">PfkB</fullName>
    </submittedName>
</protein>
<evidence type="ECO:0000259" key="5">
    <source>
        <dbReference type="Pfam" id="PF00294"/>
    </source>
</evidence>
<dbReference type="GO" id="GO:0016301">
    <property type="term" value="F:kinase activity"/>
    <property type="evidence" value="ECO:0007669"/>
    <property type="project" value="UniProtKB-KW"/>
</dbReference>
<proteinExistence type="inferred from homology"/>
<name>Q10ZC8_TRIEI</name>
<dbReference type="InterPro" id="IPR011611">
    <property type="entry name" value="PfkB_dom"/>
</dbReference>
<gene>
    <name evidence="6" type="ordered locus">Tery_3284</name>
</gene>
<dbReference type="EMBL" id="CP000393">
    <property type="protein sequence ID" value="ABG52396.1"/>
    <property type="molecule type" value="Genomic_DNA"/>
</dbReference>
<dbReference type="Gene3D" id="3.40.1190.20">
    <property type="match status" value="1"/>
</dbReference>
<accession>Q10ZC8</accession>
<dbReference type="InterPro" id="IPR002173">
    <property type="entry name" value="Carboh/pur_kinase_PfkB_CS"/>
</dbReference>
<dbReference type="CDD" id="cd01168">
    <property type="entry name" value="adenosine_kinase"/>
    <property type="match status" value="1"/>
</dbReference>
<dbReference type="PROSITE" id="PS00584">
    <property type="entry name" value="PFKB_KINASES_2"/>
    <property type="match status" value="1"/>
</dbReference>
<evidence type="ECO:0000256" key="3">
    <source>
        <dbReference type="ARBA" id="ARBA00022777"/>
    </source>
</evidence>
<dbReference type="HOGENOM" id="CLU_027634_5_1_3"/>
<dbReference type="InterPro" id="IPR002139">
    <property type="entry name" value="Ribo/fructo_kinase"/>
</dbReference>
<dbReference type="OrthoDB" id="9775849at2"/>
<dbReference type="PANTHER" id="PTHR43320:SF3">
    <property type="entry name" value="CARBOHYDRATE KINASE PFKB DOMAIN-CONTAINING PROTEIN"/>
    <property type="match status" value="1"/>
</dbReference>
<evidence type="ECO:0000256" key="4">
    <source>
        <dbReference type="RuleBase" id="RU003704"/>
    </source>
</evidence>
<dbReference type="Gene3D" id="3.30.1110.10">
    <property type="match status" value="1"/>
</dbReference>
<keyword evidence="3 4" id="KW-0418">Kinase</keyword>
<evidence type="ECO:0000313" key="6">
    <source>
        <dbReference type="EMBL" id="ABG52396.1"/>
    </source>
</evidence>
<dbReference type="eggNOG" id="COG0524">
    <property type="taxonomic scope" value="Bacteria"/>
</dbReference>
<dbReference type="PRINTS" id="PR00990">
    <property type="entry name" value="RIBOKINASE"/>
</dbReference>
<dbReference type="KEGG" id="ter:Tery_3284"/>
<dbReference type="Pfam" id="PF00294">
    <property type="entry name" value="PfkB"/>
    <property type="match status" value="1"/>
</dbReference>
<comment type="similarity">
    <text evidence="1 4">Belongs to the carbohydrate kinase PfkB family.</text>
</comment>
<evidence type="ECO:0000256" key="2">
    <source>
        <dbReference type="ARBA" id="ARBA00022679"/>
    </source>
</evidence>
<feature type="domain" description="Carbohydrate kinase PfkB" evidence="5">
    <location>
        <begin position="59"/>
        <end position="321"/>
    </location>
</feature>
<dbReference type="InterPro" id="IPR029056">
    <property type="entry name" value="Ribokinase-like"/>
</dbReference>
<dbReference type="AlphaFoldDB" id="Q10ZC8"/>
<dbReference type="PANTHER" id="PTHR43320">
    <property type="entry name" value="SUGAR KINASE"/>
    <property type="match status" value="1"/>
</dbReference>
<dbReference type="InterPro" id="IPR052700">
    <property type="entry name" value="Carb_kinase_PfkB-like"/>
</dbReference>
<reference evidence="6" key="1">
    <citation type="submission" date="2006-06" db="EMBL/GenBank/DDBJ databases">
        <title>Complete sequence of Trichodesmium erythraeum IMS101.</title>
        <authorList>
            <consortium name="US DOE Joint Genome Institute"/>
            <person name="Copeland A."/>
            <person name="Lucas S."/>
            <person name="Lapidus A."/>
            <person name="Barry K."/>
            <person name="Detter J.C."/>
            <person name="Glavina del Rio T."/>
            <person name="Hammon N."/>
            <person name="Israni S."/>
            <person name="Dalin E."/>
            <person name="Tice H."/>
            <person name="Pitluck S."/>
            <person name="Kiss H."/>
            <person name="Munk A.C."/>
            <person name="Brettin T."/>
            <person name="Bruce D."/>
            <person name="Han C."/>
            <person name="Tapia R."/>
            <person name="Gilna P."/>
            <person name="Schmutz J."/>
            <person name="Larimer F."/>
            <person name="Land M."/>
            <person name="Hauser L."/>
            <person name="Kyrpides N."/>
            <person name="Kim E."/>
            <person name="Richardson P."/>
        </authorList>
    </citation>
    <scope>NUCLEOTIDE SEQUENCE [LARGE SCALE GENOMIC DNA]</scope>
    <source>
        <strain evidence="6">IMS101</strain>
    </source>
</reference>